<dbReference type="InterPro" id="IPR000967">
    <property type="entry name" value="Znf_NFX1"/>
</dbReference>
<keyword evidence="7" id="KW-0805">Transcription regulation</keyword>
<protein>
    <recommendedName>
        <fullName evidence="11">R3H domain-containing protein</fullName>
    </recommendedName>
</protein>
<evidence type="ECO:0000256" key="7">
    <source>
        <dbReference type="ARBA" id="ARBA00023015"/>
    </source>
</evidence>
<dbReference type="EMBL" id="JABBWM010000067">
    <property type="protein sequence ID" value="KAG2096983.1"/>
    <property type="molecule type" value="Genomic_DNA"/>
</dbReference>
<dbReference type="SUPFAM" id="SSF82708">
    <property type="entry name" value="R3H domain"/>
    <property type="match status" value="1"/>
</dbReference>
<feature type="compositionally biased region" description="Polar residues" evidence="10">
    <location>
        <begin position="124"/>
        <end position="143"/>
    </location>
</feature>
<evidence type="ECO:0000256" key="5">
    <source>
        <dbReference type="ARBA" id="ARBA00022771"/>
    </source>
</evidence>
<dbReference type="PANTHER" id="PTHR12360:SF12">
    <property type="entry name" value="TRANSCRIPTIONAL REPRESSOR NF-X1"/>
    <property type="match status" value="1"/>
</dbReference>
<dbReference type="CDD" id="cd06008">
    <property type="entry name" value="NF-X1-zinc-finger"/>
    <property type="match status" value="4"/>
</dbReference>
<evidence type="ECO:0000256" key="4">
    <source>
        <dbReference type="ARBA" id="ARBA00022737"/>
    </source>
</evidence>
<sequence>METSSPGTTIQHQVENQVPALANPTSNSSRNRRGTGNRPRSHIPSANAASSIVVVAPETDGTGSRKPRRNFDQNRSHDHEQGSSNWRRPPGASQTTAGSNSVAGETGSGDARSRKNRPPRRPQGATTVNEPNFTDSQPQPQSKRPSRRSKFNPSLSEPIPLTGDSKPKVEAHISPKAFLLFKKAKPPRPKAPLADDLTSTLTHALSTHPYPDCPICFNPIRPEQPTWSCSSSDPSENLQCCWTTFHLKCIRAWASKSVKDLRDAWRARGEERTGEWRCPGCQAKRESVPSSYRCFCHRITDPSPTRLVTPHSCAHPCSRVRISACGHGCPLPCHPGPCPPCAVTVRKGCWCGRQVSTVRCSSLASPNATTGVSCGVICSKPLLCGNPQHTCAQVCHPGECKPCVVAEVVACYCGKEEKEVPCGDRKIWAVVCAVEGELGWEGRYECDGVCGRPFACGVHACEKGCHPPSFTPPRCPLDPSIMQTCACGRFALPTVEQHDRYIHELESITTPKSDASGKDIAYFLGPRTSCTVPVPTCKQQCIKTLPDCSHQCGVCCHTGPCPPCTELIERTCRCGATKVMIKCGEVIETSEGNEAGDVLCDRACIALRICGRHQCNRICCPLASLAAAQKGKGKKRAGLLDELGAEEGGLHECDLPCGKMLNCGNHRCERKDHRSACGVCLQSVYEDLICPCGRTALEPPIPCGTMMTCSYPCARPSPPCGHSRVPHACHEGVIIAGADPSQPVEESPCPPCPFLTSKQCACGKKMVDNVRCAQERVSCGTVCGKLLACGFHHCERLCHADDCGTCTAVCGKSRKSCLPAQHPCTQPCHAPAACPETEPCLALVTLTCPCGLLRSSIPCSQGNSTAQLKCTGECAIKKRNARLADALGISPDKREGLQAKVTYNDDLVTFARANSKFVGLVEKTFADFITSDKRTQVLPHMPPERRKFVHDLASVYRMDTQMIDQEPHRSVQLIRRVDTRIPTPLLSASLPSPTPSLAVLGKLADLRAPKPISSVTSGSGVWAKPQPKVAEAGGRWTAVVTRPGSGSGSPSPAPGASSSSGGTQVGTATLNLKPSGGAWVSSSVQRAREAASLEMGGEEEAIPDDWEDDV</sequence>
<keyword evidence="13" id="KW-1185">Reference proteome</keyword>
<dbReference type="SMART" id="SM00393">
    <property type="entry name" value="R3H"/>
    <property type="match status" value="1"/>
</dbReference>
<name>A0A9P7EZP5_9AGAM</name>
<feature type="region of interest" description="Disordered" evidence="10">
    <location>
        <begin position="1"/>
        <end position="168"/>
    </location>
</feature>
<evidence type="ECO:0000313" key="12">
    <source>
        <dbReference type="EMBL" id="KAG2096983.1"/>
    </source>
</evidence>
<feature type="compositionally biased region" description="Low complexity" evidence="10">
    <location>
        <begin position="1048"/>
        <end position="1062"/>
    </location>
</feature>
<dbReference type="GO" id="GO:0000977">
    <property type="term" value="F:RNA polymerase II transcription regulatory region sequence-specific DNA binding"/>
    <property type="evidence" value="ECO:0007669"/>
    <property type="project" value="TreeGrafter"/>
</dbReference>
<feature type="compositionally biased region" description="Basic residues" evidence="10">
    <location>
        <begin position="30"/>
        <end position="41"/>
    </location>
</feature>
<feature type="compositionally biased region" description="Low complexity" evidence="10">
    <location>
        <begin position="45"/>
        <end position="56"/>
    </location>
</feature>
<feature type="region of interest" description="Disordered" evidence="10">
    <location>
        <begin position="1040"/>
        <end position="1110"/>
    </location>
</feature>
<dbReference type="InterPro" id="IPR001374">
    <property type="entry name" value="R3H_dom"/>
</dbReference>
<reference evidence="12" key="1">
    <citation type="journal article" date="2020" name="New Phytol.">
        <title>Comparative genomics reveals dynamic genome evolution in host specialist ectomycorrhizal fungi.</title>
        <authorList>
            <person name="Lofgren L.A."/>
            <person name="Nguyen N.H."/>
            <person name="Vilgalys R."/>
            <person name="Ruytinx J."/>
            <person name="Liao H.L."/>
            <person name="Branco S."/>
            <person name="Kuo A."/>
            <person name="LaButti K."/>
            <person name="Lipzen A."/>
            <person name="Andreopoulos W."/>
            <person name="Pangilinan J."/>
            <person name="Riley R."/>
            <person name="Hundley H."/>
            <person name="Na H."/>
            <person name="Barry K."/>
            <person name="Grigoriev I.V."/>
            <person name="Stajich J.E."/>
            <person name="Kennedy P.G."/>
        </authorList>
    </citation>
    <scope>NUCLEOTIDE SEQUENCE</scope>
    <source>
        <strain evidence="12">FC423</strain>
    </source>
</reference>
<gene>
    <name evidence="12" type="ORF">F5147DRAFT_372443</name>
</gene>
<evidence type="ECO:0000256" key="10">
    <source>
        <dbReference type="SAM" id="MobiDB-lite"/>
    </source>
</evidence>
<dbReference type="Pfam" id="PF01424">
    <property type="entry name" value="R3H"/>
    <property type="match status" value="1"/>
</dbReference>
<dbReference type="PROSITE" id="PS51061">
    <property type="entry name" value="R3H"/>
    <property type="match status" value="1"/>
</dbReference>
<keyword evidence="6" id="KW-0862">Zinc</keyword>
<dbReference type="GeneID" id="64691695"/>
<evidence type="ECO:0000256" key="2">
    <source>
        <dbReference type="ARBA" id="ARBA00007269"/>
    </source>
</evidence>
<comment type="subcellular location">
    <subcellularLocation>
        <location evidence="1">Nucleus</location>
    </subcellularLocation>
</comment>
<organism evidence="12 13">
    <name type="scientific">Suillus discolor</name>
    <dbReference type="NCBI Taxonomy" id="1912936"/>
    <lineage>
        <taxon>Eukaryota</taxon>
        <taxon>Fungi</taxon>
        <taxon>Dikarya</taxon>
        <taxon>Basidiomycota</taxon>
        <taxon>Agaricomycotina</taxon>
        <taxon>Agaricomycetes</taxon>
        <taxon>Agaricomycetidae</taxon>
        <taxon>Boletales</taxon>
        <taxon>Suillineae</taxon>
        <taxon>Suillaceae</taxon>
        <taxon>Suillus</taxon>
    </lineage>
</organism>
<comment type="similarity">
    <text evidence="2">Belongs to the NFX1 family.</text>
</comment>
<dbReference type="Proteomes" id="UP000823399">
    <property type="component" value="Unassembled WGS sequence"/>
</dbReference>
<proteinExistence type="inferred from homology"/>
<evidence type="ECO:0000259" key="11">
    <source>
        <dbReference type="PROSITE" id="PS51061"/>
    </source>
</evidence>
<evidence type="ECO:0000313" key="13">
    <source>
        <dbReference type="Proteomes" id="UP000823399"/>
    </source>
</evidence>
<dbReference type="Gene3D" id="3.30.1370.50">
    <property type="entry name" value="R3H-like domain"/>
    <property type="match status" value="1"/>
</dbReference>
<dbReference type="GO" id="GO:0005634">
    <property type="term" value="C:nucleus"/>
    <property type="evidence" value="ECO:0007669"/>
    <property type="project" value="UniProtKB-SubCell"/>
</dbReference>
<feature type="region of interest" description="Disordered" evidence="10">
    <location>
        <begin position="1014"/>
        <end position="1033"/>
    </location>
</feature>
<dbReference type="AlphaFoldDB" id="A0A9P7EZP5"/>
<dbReference type="InterPro" id="IPR034078">
    <property type="entry name" value="NFX1_fam"/>
</dbReference>
<evidence type="ECO:0000256" key="8">
    <source>
        <dbReference type="ARBA" id="ARBA00023163"/>
    </source>
</evidence>
<dbReference type="PANTHER" id="PTHR12360">
    <property type="entry name" value="NUCLEAR TRANSCRIPTION FACTOR, X-BOX BINDING 1 NFX1"/>
    <property type="match status" value="1"/>
</dbReference>
<dbReference type="RefSeq" id="XP_041288379.1">
    <property type="nucleotide sequence ID" value="XM_041429436.1"/>
</dbReference>
<dbReference type="GO" id="GO:0008270">
    <property type="term" value="F:zinc ion binding"/>
    <property type="evidence" value="ECO:0007669"/>
    <property type="project" value="UniProtKB-KW"/>
</dbReference>
<feature type="compositionally biased region" description="Basic and acidic residues" evidence="10">
    <location>
        <begin position="69"/>
        <end position="81"/>
    </location>
</feature>
<feature type="compositionally biased region" description="Polar residues" evidence="10">
    <location>
        <begin position="1"/>
        <end position="16"/>
    </location>
</feature>
<keyword evidence="5" id="KW-0863">Zinc-finger</keyword>
<dbReference type="InterPro" id="IPR036867">
    <property type="entry name" value="R3H_dom_sf"/>
</dbReference>
<evidence type="ECO:0000256" key="3">
    <source>
        <dbReference type="ARBA" id="ARBA00022723"/>
    </source>
</evidence>
<evidence type="ECO:0000256" key="1">
    <source>
        <dbReference type="ARBA" id="ARBA00004123"/>
    </source>
</evidence>
<dbReference type="SMART" id="SM00438">
    <property type="entry name" value="ZnF_NFX"/>
    <property type="match status" value="9"/>
</dbReference>
<accession>A0A9P7EZP5</accession>
<feature type="domain" description="R3H" evidence="11">
    <location>
        <begin position="915"/>
        <end position="977"/>
    </location>
</feature>
<evidence type="ECO:0000256" key="9">
    <source>
        <dbReference type="ARBA" id="ARBA00023242"/>
    </source>
</evidence>
<dbReference type="CDD" id="cd02325">
    <property type="entry name" value="R3H"/>
    <property type="match status" value="1"/>
</dbReference>
<keyword evidence="8" id="KW-0804">Transcription</keyword>
<keyword evidence="3" id="KW-0479">Metal-binding</keyword>
<comment type="caution">
    <text evidence="12">The sequence shown here is derived from an EMBL/GenBank/DDBJ whole genome shotgun (WGS) entry which is preliminary data.</text>
</comment>
<keyword evidence="9" id="KW-0539">Nucleus</keyword>
<feature type="compositionally biased region" description="Polar residues" evidence="10">
    <location>
        <begin position="82"/>
        <end position="103"/>
    </location>
</feature>
<dbReference type="GO" id="GO:0000981">
    <property type="term" value="F:DNA-binding transcription factor activity, RNA polymerase II-specific"/>
    <property type="evidence" value="ECO:0007669"/>
    <property type="project" value="TreeGrafter"/>
</dbReference>
<evidence type="ECO:0000256" key="6">
    <source>
        <dbReference type="ARBA" id="ARBA00022833"/>
    </source>
</evidence>
<keyword evidence="4" id="KW-0677">Repeat</keyword>
<dbReference type="OrthoDB" id="6512771at2759"/>
<feature type="compositionally biased region" description="Acidic residues" evidence="10">
    <location>
        <begin position="1096"/>
        <end position="1110"/>
    </location>
</feature>
<dbReference type="GO" id="GO:0000122">
    <property type="term" value="P:negative regulation of transcription by RNA polymerase II"/>
    <property type="evidence" value="ECO:0007669"/>
    <property type="project" value="TreeGrafter"/>
</dbReference>